<dbReference type="Proteomes" id="UP000030151">
    <property type="component" value="Unassembled WGS sequence"/>
</dbReference>
<gene>
    <name evidence="7" type="ORF">X797_009296</name>
</gene>
<organism evidence="7 8">
    <name type="scientific">Metarhizium robertsii</name>
    <dbReference type="NCBI Taxonomy" id="568076"/>
    <lineage>
        <taxon>Eukaryota</taxon>
        <taxon>Fungi</taxon>
        <taxon>Dikarya</taxon>
        <taxon>Ascomycota</taxon>
        <taxon>Pezizomycotina</taxon>
        <taxon>Sordariomycetes</taxon>
        <taxon>Hypocreomycetidae</taxon>
        <taxon>Hypocreales</taxon>
        <taxon>Clavicipitaceae</taxon>
        <taxon>Metarhizium</taxon>
    </lineage>
</organism>
<feature type="transmembrane region" description="Helical" evidence="6">
    <location>
        <begin position="102"/>
        <end position="121"/>
    </location>
</feature>
<dbReference type="PANTHER" id="PTHR31123:SF7">
    <property type="entry name" value="MARVEL DOMAIN-CONTAINING PROTEIN"/>
    <property type="match status" value="1"/>
</dbReference>
<dbReference type="PANTHER" id="PTHR31123">
    <property type="entry name" value="ACCUMULATION OF DYADS PROTEIN 2-RELATED"/>
    <property type="match status" value="1"/>
</dbReference>
<reference evidence="7 8" key="1">
    <citation type="submission" date="2014-02" db="EMBL/GenBank/DDBJ databases">
        <title>The genome sequence of the entomopathogenic fungus Metarhizium robertsii ARSEF 2575.</title>
        <authorList>
            <person name="Giuliano Garisto Donzelli B."/>
            <person name="Roe B.A."/>
            <person name="Macmil S.L."/>
            <person name="Krasnoff S.B."/>
            <person name="Gibson D.M."/>
        </authorList>
    </citation>
    <scope>NUCLEOTIDE SEQUENCE [LARGE SCALE GENOMIC DNA]</scope>
    <source>
        <strain evidence="7 8">ARSEF 2575</strain>
    </source>
</reference>
<feature type="transmembrane region" description="Helical" evidence="6">
    <location>
        <begin position="158"/>
        <end position="179"/>
    </location>
</feature>
<dbReference type="EMBL" id="JELW01000035">
    <property type="protein sequence ID" value="EXU97577.1"/>
    <property type="molecule type" value="Genomic_DNA"/>
</dbReference>
<protein>
    <submittedName>
        <fullName evidence="7">GPR1/FUN34/yaaH family protein</fullName>
    </submittedName>
</protein>
<evidence type="ECO:0000256" key="4">
    <source>
        <dbReference type="ARBA" id="ARBA00022989"/>
    </source>
</evidence>
<accession>A0A014QV56</accession>
<name>A0A014QV56_9HYPO</name>
<comment type="caution">
    <text evidence="7">The sequence shown here is derived from an EMBL/GenBank/DDBJ whole genome shotgun (WGS) entry which is preliminary data.</text>
</comment>
<evidence type="ECO:0000313" key="7">
    <source>
        <dbReference type="EMBL" id="EXU97577.1"/>
    </source>
</evidence>
<evidence type="ECO:0000256" key="2">
    <source>
        <dbReference type="ARBA" id="ARBA00005587"/>
    </source>
</evidence>
<evidence type="ECO:0000256" key="6">
    <source>
        <dbReference type="SAM" id="Phobius"/>
    </source>
</evidence>
<keyword evidence="5 6" id="KW-0472">Membrane</keyword>
<dbReference type="GO" id="GO:0015123">
    <property type="term" value="F:acetate transmembrane transporter activity"/>
    <property type="evidence" value="ECO:0007669"/>
    <property type="project" value="TreeGrafter"/>
</dbReference>
<dbReference type="HOGENOM" id="CLU_051062_2_0_1"/>
<dbReference type="InterPro" id="IPR000791">
    <property type="entry name" value="Gpr1/Fun34/SatP-like"/>
</dbReference>
<dbReference type="GO" id="GO:0005886">
    <property type="term" value="C:plasma membrane"/>
    <property type="evidence" value="ECO:0007669"/>
    <property type="project" value="TreeGrafter"/>
</dbReference>
<comment type="similarity">
    <text evidence="2">Belongs to the acetate uptake transporter (AceTr) (TC 2.A.96) family.</text>
</comment>
<dbReference type="InterPro" id="IPR051633">
    <property type="entry name" value="AceTr"/>
</dbReference>
<evidence type="ECO:0000256" key="5">
    <source>
        <dbReference type="ARBA" id="ARBA00023136"/>
    </source>
</evidence>
<keyword evidence="4 6" id="KW-1133">Transmembrane helix</keyword>
<feature type="transmembrane region" description="Helical" evidence="6">
    <location>
        <begin position="128"/>
        <end position="146"/>
    </location>
</feature>
<evidence type="ECO:0000256" key="3">
    <source>
        <dbReference type="ARBA" id="ARBA00022692"/>
    </source>
</evidence>
<sequence>MASQRLANPSALVFVAFSTTILASSLSATGFRGITNQSVFIANITFLGGLGLLISAQWEMVRGNTMGYTIMSTFGLYNLGSGALLTPSFGIFESYKANPAEFFNALGIYQLVWSIVNLFFFVASWSTIILYGSLEMVYVFSSVSSFARADGFVDTSSIFTQIAGGFGCLSALAGFYLLWHQLREDIQQSNAPPVDNRVPVRRIEKIVSTDDIY</sequence>
<keyword evidence="3 6" id="KW-0812">Transmembrane</keyword>
<feature type="transmembrane region" description="Helical" evidence="6">
    <location>
        <begin position="37"/>
        <end position="56"/>
    </location>
</feature>
<dbReference type="Pfam" id="PF01184">
    <property type="entry name" value="Gpr1_Fun34_YaaH"/>
    <property type="match status" value="1"/>
</dbReference>
<dbReference type="AlphaFoldDB" id="A0A014QV56"/>
<feature type="transmembrane region" description="Helical" evidence="6">
    <location>
        <begin position="68"/>
        <end position="90"/>
    </location>
</feature>
<proteinExistence type="inferred from homology"/>
<evidence type="ECO:0000256" key="1">
    <source>
        <dbReference type="ARBA" id="ARBA00004141"/>
    </source>
</evidence>
<comment type="subcellular location">
    <subcellularLocation>
        <location evidence="1">Membrane</location>
        <topology evidence="1">Multi-pass membrane protein</topology>
    </subcellularLocation>
</comment>
<evidence type="ECO:0000313" key="8">
    <source>
        <dbReference type="Proteomes" id="UP000030151"/>
    </source>
</evidence>